<dbReference type="GO" id="GO:0005524">
    <property type="term" value="F:ATP binding"/>
    <property type="evidence" value="ECO:0007669"/>
    <property type="project" value="InterPro"/>
</dbReference>
<dbReference type="STRING" id="282676.B6F84_03875"/>
<feature type="domain" description="DUF234" evidence="2">
    <location>
        <begin position="300"/>
        <end position="376"/>
    </location>
</feature>
<dbReference type="PANTHER" id="PTHR34704:SF1">
    <property type="entry name" value="ATPASE"/>
    <property type="match status" value="1"/>
</dbReference>
<evidence type="ECO:0000259" key="2">
    <source>
        <dbReference type="Pfam" id="PF03008"/>
    </source>
</evidence>
<name>A0A1W6JYB6_9CREN</name>
<proteinExistence type="predicted"/>
<dbReference type="Pfam" id="PF01637">
    <property type="entry name" value="ATPase_2"/>
    <property type="match status" value="1"/>
</dbReference>
<sequence>MIFMNMIFIDRERELESLRKRLNSSNFEFIVIYGRRRIGKTTLILKAIQDMENNSVYYLATEKNNLQKFKDVCKLKFPEIEYIKEDWEALFHFLKDKIIIIDEFPYMIEEDKTILSTFQKIVDNILNTKTKLILVGSSISVMEDVISYKSPLYGRRTASMKIKELTFKNLKNYGFDIEEAVKIYGFTGGVPLYLNKVKPPFYEWINEELKKVDSFVKDEMDFLLRYEFKEISTYKEILFAISLGKNNLGEIKDFVKVNGDISSYLKKLERIELISREIPVTETNSKRGKYVILDNFTNFWFRFIYPNLSLIEEGKYEIDKNEYNQYLGFIFEKIAKEYVKSRYSVKKIGRQWWKDIEIDILALGNTKIAGECKWSEDVNPSKILANLEDKLKKLKISVDKYIIFAKSFTNYEKLDNTELVDLETLRRWYLS</sequence>
<dbReference type="KEGG" id="aman:B6F84_03875"/>
<reference evidence="3 4" key="1">
    <citation type="submission" date="2017-03" db="EMBL/GenBank/DDBJ databases">
        <title>Sulfur activation and transportation mechanism of thermophilic Archaea Acidianus manzaensis YN-25.</title>
        <authorList>
            <person name="Ma Y."/>
            <person name="Yang Y."/>
            <person name="Xia J."/>
        </authorList>
    </citation>
    <scope>NUCLEOTIDE SEQUENCE [LARGE SCALE GENOMIC DNA]</scope>
    <source>
        <strain evidence="3 4">YN-25</strain>
    </source>
</reference>
<dbReference type="EMBL" id="CP020477">
    <property type="protein sequence ID" value="ARM75253.1"/>
    <property type="molecule type" value="Genomic_DNA"/>
</dbReference>
<dbReference type="InterPro" id="IPR004256">
    <property type="entry name" value="DUF234"/>
</dbReference>
<dbReference type="InterPro" id="IPR027417">
    <property type="entry name" value="P-loop_NTPase"/>
</dbReference>
<dbReference type="AlphaFoldDB" id="A0A1W6JYB6"/>
<dbReference type="RefSeq" id="WP_148691014.1">
    <property type="nucleotide sequence ID" value="NZ_CP020477.1"/>
</dbReference>
<gene>
    <name evidence="3" type="ORF">B6F84_03875</name>
</gene>
<organism evidence="3 4">
    <name type="scientific">Acidianus manzaensis</name>
    <dbReference type="NCBI Taxonomy" id="282676"/>
    <lineage>
        <taxon>Archaea</taxon>
        <taxon>Thermoproteota</taxon>
        <taxon>Thermoprotei</taxon>
        <taxon>Sulfolobales</taxon>
        <taxon>Sulfolobaceae</taxon>
        <taxon>Acidianus</taxon>
    </lineage>
</organism>
<keyword evidence="4" id="KW-1185">Reference proteome</keyword>
<dbReference type="GeneID" id="41590029"/>
<dbReference type="SUPFAM" id="SSF52540">
    <property type="entry name" value="P-loop containing nucleoside triphosphate hydrolases"/>
    <property type="match status" value="1"/>
</dbReference>
<dbReference type="Pfam" id="PF03008">
    <property type="entry name" value="DUF234"/>
    <property type="match status" value="1"/>
</dbReference>
<evidence type="ECO:0000313" key="4">
    <source>
        <dbReference type="Proteomes" id="UP000193404"/>
    </source>
</evidence>
<dbReference type="OrthoDB" id="132045at2157"/>
<dbReference type="Gene3D" id="3.40.50.300">
    <property type="entry name" value="P-loop containing nucleotide triphosphate hydrolases"/>
    <property type="match status" value="1"/>
</dbReference>
<evidence type="ECO:0000313" key="3">
    <source>
        <dbReference type="EMBL" id="ARM75253.1"/>
    </source>
</evidence>
<protein>
    <submittedName>
        <fullName evidence="3">ATPase</fullName>
    </submittedName>
</protein>
<dbReference type="PANTHER" id="PTHR34704">
    <property type="entry name" value="ATPASE"/>
    <property type="match status" value="1"/>
</dbReference>
<dbReference type="InterPro" id="IPR011579">
    <property type="entry name" value="ATPase_dom"/>
</dbReference>
<evidence type="ECO:0000259" key="1">
    <source>
        <dbReference type="Pfam" id="PF01637"/>
    </source>
</evidence>
<dbReference type="Proteomes" id="UP000193404">
    <property type="component" value="Chromosome"/>
</dbReference>
<feature type="domain" description="ATPase" evidence="1">
    <location>
        <begin position="8"/>
        <end position="197"/>
    </location>
</feature>
<accession>A0A1W6JYB6</accession>